<dbReference type="Pfam" id="PF00355">
    <property type="entry name" value="Rieske"/>
    <property type="match status" value="1"/>
</dbReference>
<dbReference type="PROSITE" id="PS51296">
    <property type="entry name" value="RIESKE"/>
    <property type="match status" value="1"/>
</dbReference>
<keyword evidence="7" id="KW-0223">Dioxygenase</keyword>
<dbReference type="Gene3D" id="3.90.380.10">
    <property type="entry name" value="Naphthalene 1,2-dioxygenase Alpha Subunit, Chain A, domain 1"/>
    <property type="match status" value="1"/>
</dbReference>
<dbReference type="SUPFAM" id="SSF50022">
    <property type="entry name" value="ISP domain"/>
    <property type="match status" value="1"/>
</dbReference>
<evidence type="ECO:0000256" key="3">
    <source>
        <dbReference type="ARBA" id="ARBA00023002"/>
    </source>
</evidence>
<evidence type="ECO:0000256" key="5">
    <source>
        <dbReference type="ARBA" id="ARBA00023014"/>
    </source>
</evidence>
<evidence type="ECO:0000256" key="4">
    <source>
        <dbReference type="ARBA" id="ARBA00023004"/>
    </source>
</evidence>
<reference evidence="7 8" key="1">
    <citation type="submission" date="2017-02" db="EMBL/GenBank/DDBJ databases">
        <authorList>
            <person name="Peterson S.W."/>
        </authorList>
    </citation>
    <scope>NUCLEOTIDE SEQUENCE [LARGE SCALE GENOMIC DNA]</scope>
    <source>
        <strain evidence="7 8">DSM 25262</strain>
    </source>
</reference>
<evidence type="ECO:0000259" key="6">
    <source>
        <dbReference type="PROSITE" id="PS51296"/>
    </source>
</evidence>
<organism evidence="7 8">
    <name type="scientific">Ohtaekwangia koreensis</name>
    <dbReference type="NCBI Taxonomy" id="688867"/>
    <lineage>
        <taxon>Bacteria</taxon>
        <taxon>Pseudomonadati</taxon>
        <taxon>Bacteroidota</taxon>
        <taxon>Cytophagia</taxon>
        <taxon>Cytophagales</taxon>
        <taxon>Fulvivirgaceae</taxon>
        <taxon>Ohtaekwangia</taxon>
    </lineage>
</organism>
<proteinExistence type="predicted"/>
<dbReference type="CDD" id="cd03469">
    <property type="entry name" value="Rieske_RO_Alpha_N"/>
    <property type="match status" value="1"/>
</dbReference>
<dbReference type="PANTHER" id="PTHR21266:SF60">
    <property type="entry name" value="3-KETOSTEROID-9-ALPHA-MONOOXYGENASE, OXYGENASE COMPONENT"/>
    <property type="match status" value="1"/>
</dbReference>
<dbReference type="STRING" id="688867.SAMN05660236_2071"/>
<dbReference type="GO" id="GO:0046872">
    <property type="term" value="F:metal ion binding"/>
    <property type="evidence" value="ECO:0007669"/>
    <property type="project" value="UniProtKB-KW"/>
</dbReference>
<keyword evidence="8" id="KW-1185">Reference proteome</keyword>
<dbReference type="InterPro" id="IPR036922">
    <property type="entry name" value="Rieske_2Fe-2S_sf"/>
</dbReference>
<sequence length="359" mass="41723">MKSLLLLFSQLPKMTESLFLRNLWYFAMHGSFLKPGKLVSKEILGERIVFGVDENDKPFALRDNCPHRGVPLSEGWYDGKEIQCAYHGWKFNQTGTCTSIPALADDKFDCSKIKVFRYPCKNINGTIWIYIPANKTQLQGAEERVPDLLIPSSEKFRFVEKVTMPADIDQSVIGLIDPAHVTFVHQSWYWRSAKKLKLKEKHFAPVDLGFKMVRHKPSSNSKGYSILKGETSTEINFQLPGNRFEHIRVGKHEIVSITCLTPINENETELNHIFYASFGFIKYFWWPLRYLGKQFIHQDLGIFQKLKKGLESKPTLMLLGEPDAQARWYHELKRQWDLSQQNNTPFENPVKEKTLHWIT</sequence>
<keyword evidence="3" id="KW-0560">Oxidoreductase</keyword>
<gene>
    <name evidence="7" type="ORF">SAMN05660236_2071</name>
</gene>
<dbReference type="PANTHER" id="PTHR21266">
    <property type="entry name" value="IRON-SULFUR DOMAIN CONTAINING PROTEIN"/>
    <property type="match status" value="1"/>
</dbReference>
<accession>A0A1T5KDI3</accession>
<feature type="domain" description="Rieske" evidence="6">
    <location>
        <begin position="25"/>
        <end position="129"/>
    </location>
</feature>
<protein>
    <submittedName>
        <fullName evidence="7">Phenylpropionate dioxygenase, large terminal subunit</fullName>
    </submittedName>
</protein>
<dbReference type="GO" id="GO:0051213">
    <property type="term" value="F:dioxygenase activity"/>
    <property type="evidence" value="ECO:0007669"/>
    <property type="project" value="UniProtKB-KW"/>
</dbReference>
<evidence type="ECO:0000256" key="1">
    <source>
        <dbReference type="ARBA" id="ARBA00022714"/>
    </source>
</evidence>
<dbReference type="EMBL" id="FUZU01000001">
    <property type="protein sequence ID" value="SKC61792.1"/>
    <property type="molecule type" value="Genomic_DNA"/>
</dbReference>
<dbReference type="GO" id="GO:0051537">
    <property type="term" value="F:2 iron, 2 sulfur cluster binding"/>
    <property type="evidence" value="ECO:0007669"/>
    <property type="project" value="UniProtKB-KW"/>
</dbReference>
<name>A0A1T5KDI3_9BACT</name>
<evidence type="ECO:0000313" key="7">
    <source>
        <dbReference type="EMBL" id="SKC61792.1"/>
    </source>
</evidence>
<dbReference type="Gene3D" id="2.102.10.10">
    <property type="entry name" value="Rieske [2Fe-2S] iron-sulphur domain"/>
    <property type="match status" value="1"/>
</dbReference>
<dbReference type="SUPFAM" id="SSF55961">
    <property type="entry name" value="Bet v1-like"/>
    <property type="match status" value="1"/>
</dbReference>
<dbReference type="InterPro" id="IPR050584">
    <property type="entry name" value="Cholesterol_7-desaturase"/>
</dbReference>
<keyword evidence="5" id="KW-0411">Iron-sulfur</keyword>
<dbReference type="AlphaFoldDB" id="A0A1T5KDI3"/>
<keyword evidence="4" id="KW-0408">Iron</keyword>
<evidence type="ECO:0000313" key="8">
    <source>
        <dbReference type="Proteomes" id="UP000190961"/>
    </source>
</evidence>
<dbReference type="Proteomes" id="UP000190961">
    <property type="component" value="Unassembled WGS sequence"/>
</dbReference>
<keyword evidence="2" id="KW-0479">Metal-binding</keyword>
<evidence type="ECO:0000256" key="2">
    <source>
        <dbReference type="ARBA" id="ARBA00022723"/>
    </source>
</evidence>
<dbReference type="InterPro" id="IPR017941">
    <property type="entry name" value="Rieske_2Fe-2S"/>
</dbReference>
<keyword evidence="1" id="KW-0001">2Fe-2S</keyword>